<protein>
    <recommendedName>
        <fullName evidence="3">Transposase</fullName>
    </recommendedName>
</protein>
<dbReference type="Proteomes" id="UP000541352">
    <property type="component" value="Unassembled WGS sequence"/>
</dbReference>
<gene>
    <name evidence="1" type="ORF">FHS57_005927</name>
</gene>
<dbReference type="RefSeq" id="WP_229601487.1">
    <property type="nucleotide sequence ID" value="NZ_JACIBY010000022.1"/>
</dbReference>
<evidence type="ECO:0000313" key="1">
    <source>
        <dbReference type="EMBL" id="MBB3841898.1"/>
    </source>
</evidence>
<reference evidence="1 2" key="1">
    <citation type="submission" date="2020-08" db="EMBL/GenBank/DDBJ databases">
        <title>Genomic Encyclopedia of Type Strains, Phase IV (KMG-IV): sequencing the most valuable type-strain genomes for metagenomic binning, comparative biology and taxonomic classification.</title>
        <authorList>
            <person name="Goeker M."/>
        </authorList>
    </citation>
    <scope>NUCLEOTIDE SEQUENCE [LARGE SCALE GENOMIC DNA]</scope>
    <source>
        <strain evidence="1 2">DSM 17976</strain>
    </source>
</reference>
<name>A0A7W5ZRS2_9BACT</name>
<proteinExistence type="predicted"/>
<keyword evidence="2" id="KW-1185">Reference proteome</keyword>
<sequence length="111" mass="12650">MLAMSTPQEGQHHDLFQIQTLFDEICTILKAAGINLKDLFLNADPGFDSKEFREACQKEEIIANVKANTRNSANQEQEPYESGTHIFDDELYKDRSVLNTQMPGLMDLKPF</sequence>
<organism evidence="1 2">
    <name type="scientific">Runella defluvii</name>
    <dbReference type="NCBI Taxonomy" id="370973"/>
    <lineage>
        <taxon>Bacteria</taxon>
        <taxon>Pseudomonadati</taxon>
        <taxon>Bacteroidota</taxon>
        <taxon>Cytophagia</taxon>
        <taxon>Cytophagales</taxon>
        <taxon>Spirosomataceae</taxon>
        <taxon>Runella</taxon>
    </lineage>
</organism>
<evidence type="ECO:0000313" key="2">
    <source>
        <dbReference type="Proteomes" id="UP000541352"/>
    </source>
</evidence>
<comment type="caution">
    <text evidence="1">The sequence shown here is derived from an EMBL/GenBank/DDBJ whole genome shotgun (WGS) entry which is preliminary data.</text>
</comment>
<dbReference type="EMBL" id="JACIBY010000022">
    <property type="protein sequence ID" value="MBB3841898.1"/>
    <property type="molecule type" value="Genomic_DNA"/>
</dbReference>
<dbReference type="AlphaFoldDB" id="A0A7W5ZRS2"/>
<evidence type="ECO:0008006" key="3">
    <source>
        <dbReference type="Google" id="ProtNLM"/>
    </source>
</evidence>
<accession>A0A7W5ZRS2</accession>